<evidence type="ECO:0000313" key="1">
    <source>
        <dbReference type="EMBL" id="TYC56152.1"/>
    </source>
</evidence>
<dbReference type="EMBL" id="SDKK01000011">
    <property type="protein sequence ID" value="TYC56152.1"/>
    <property type="molecule type" value="Genomic_DNA"/>
</dbReference>
<dbReference type="SUPFAM" id="SSF56935">
    <property type="entry name" value="Porins"/>
    <property type="match status" value="1"/>
</dbReference>
<evidence type="ECO:0008006" key="3">
    <source>
        <dbReference type="Google" id="ProtNLM"/>
    </source>
</evidence>
<dbReference type="Proteomes" id="UP000389128">
    <property type="component" value="Unassembled WGS sequence"/>
</dbReference>
<reference evidence="1 2" key="1">
    <citation type="submission" date="2019-01" db="EMBL/GenBank/DDBJ databases">
        <title>Zoogloea oleivorans genome sequencing and assembly.</title>
        <authorList>
            <person name="Tancsics A."/>
            <person name="Farkas M."/>
            <person name="Kriszt B."/>
            <person name="Maroti G."/>
            <person name="Horvath B."/>
        </authorList>
    </citation>
    <scope>NUCLEOTIDE SEQUENCE [LARGE SCALE GENOMIC DNA]</scope>
    <source>
        <strain evidence="1 2">Buc</strain>
    </source>
</reference>
<evidence type="ECO:0000313" key="2">
    <source>
        <dbReference type="Proteomes" id="UP000389128"/>
    </source>
</evidence>
<organism evidence="1 2">
    <name type="scientific">Zoogloea oleivorans</name>
    <dbReference type="NCBI Taxonomy" id="1552750"/>
    <lineage>
        <taxon>Bacteria</taxon>
        <taxon>Pseudomonadati</taxon>
        <taxon>Pseudomonadota</taxon>
        <taxon>Betaproteobacteria</taxon>
        <taxon>Rhodocyclales</taxon>
        <taxon>Zoogloeaceae</taxon>
        <taxon>Zoogloea</taxon>
    </lineage>
</organism>
<proteinExistence type="predicted"/>
<dbReference type="OrthoDB" id="8576304at2"/>
<protein>
    <recommendedName>
        <fullName evidence="3">Exosortase B-associated extracellular polysaccharide biosynthesis transporter EpsL</fullName>
    </recommendedName>
</protein>
<gene>
    <name evidence="1" type="ORF">ETQ85_12690</name>
</gene>
<comment type="caution">
    <text evidence="1">The sequence shown here is derived from an EMBL/GenBank/DDBJ whole genome shotgun (WGS) entry which is preliminary data.</text>
</comment>
<dbReference type="RefSeq" id="WP_148579445.1">
    <property type="nucleotide sequence ID" value="NZ_SDKK01000011.1"/>
</dbReference>
<sequence length="460" mass="50424">MGEFSVRVGGVLLLLGAGVPALASDLPALRTSTLLGEPRRAGPVFESDEPDALQLEPSRALSAASAEVAAEARGRDPLDLPLGKGIGSRFRVSETVGYDSNVFRLSGAAAATAAGLAQMGDWLSTTRVGVGLEKSYAGQQLALDYDLSLARYGAFDFLDHNASSAVGRWRWTAGPSWKGELSTEYREALDDFAYYRSRQRSLGVTRQNTGSAFYRVAPGWEVGVQAAQGKRRYPDGTRPSNEIDFAGVDTVLRYVPDSGAVVAITRRRARGQYPNLPTEAGSLAEKRFEQEEVFVEASLPLRSGTRSLLRMGTISRSYGRYPQNDFSGRNALLGLEWQLTPRTQLSGTLRYDVEPAQDFVSSYVATKRLGGGLVWDYSPKLRVEGRMEWRDAEYRGDPGFGAQLASRRKDQGLFTSVAATWQVAAHTRWVTSLTRENRDSTEAGLSFNYWTLAGSLQWLF</sequence>
<accession>A0A6C2CRZ1</accession>
<name>A0A6C2CRZ1_9RHOO</name>
<keyword evidence="2" id="KW-1185">Reference proteome</keyword>
<dbReference type="AlphaFoldDB" id="A0A6C2CRZ1"/>